<evidence type="ECO:0000313" key="3">
    <source>
        <dbReference type="EMBL" id="KAH0575893.1"/>
    </source>
</evidence>
<dbReference type="Proteomes" id="UP000018208">
    <property type="component" value="Unassembled WGS sequence"/>
</dbReference>
<dbReference type="AlphaFoldDB" id="V6LNZ1"/>
<evidence type="ECO:0000256" key="1">
    <source>
        <dbReference type="SAM" id="Phobius"/>
    </source>
</evidence>
<reference evidence="3" key="2">
    <citation type="submission" date="2020-12" db="EMBL/GenBank/DDBJ databases">
        <title>New Spironucleus salmonicida genome in near-complete chromosomes.</title>
        <authorList>
            <person name="Xu F."/>
            <person name="Kurt Z."/>
            <person name="Jimenez-Gonzalez A."/>
            <person name="Astvaldsson A."/>
            <person name="Andersson J.O."/>
            <person name="Svard S.G."/>
        </authorList>
    </citation>
    <scope>NUCLEOTIDE SEQUENCE</scope>
    <source>
        <strain evidence="3">ATCC 50377</strain>
    </source>
</reference>
<keyword evidence="4" id="KW-1185">Reference proteome</keyword>
<keyword evidence="1" id="KW-1133">Transmembrane helix</keyword>
<evidence type="ECO:0000313" key="4">
    <source>
        <dbReference type="Proteomes" id="UP000018208"/>
    </source>
</evidence>
<proteinExistence type="predicted"/>
<feature type="transmembrane region" description="Helical" evidence="1">
    <location>
        <begin position="98"/>
        <end position="122"/>
    </location>
</feature>
<gene>
    <name evidence="2" type="ORF">SS50377_18017</name>
    <name evidence="3" type="ORF">SS50377_21427</name>
</gene>
<reference evidence="2 3" key="1">
    <citation type="journal article" date="2014" name="PLoS Genet.">
        <title>The Genome of Spironucleus salmonicida Highlights a Fish Pathogen Adapted to Fluctuating Environments.</title>
        <authorList>
            <person name="Xu F."/>
            <person name="Jerlstrom-Hultqvist J."/>
            <person name="Einarsson E."/>
            <person name="Astvaldsson A."/>
            <person name="Svard S.G."/>
            <person name="Andersson J.O."/>
        </authorList>
    </citation>
    <scope>NUCLEOTIDE SEQUENCE</scope>
    <source>
        <strain evidence="3">ATCC 50377</strain>
    </source>
</reference>
<keyword evidence="1" id="KW-0472">Membrane</keyword>
<dbReference type="VEuPathDB" id="GiardiaDB:SS50377_21427"/>
<name>V6LNZ1_9EUKA</name>
<dbReference type="EMBL" id="AUWU02000002">
    <property type="protein sequence ID" value="KAH0575893.1"/>
    <property type="molecule type" value="Genomic_DNA"/>
</dbReference>
<sequence>MTINQTCQAECSPTLSEGQACVSTAATACGGEIQITECKCADAKNCLTCATDNTKCASCLSGYKFESDKCETCEDGYAKTGDFCFATGKESGNLSGGAVTGIVIAVLVVVGAVGGGLAYYFIKKAKK</sequence>
<accession>V6LNZ1</accession>
<evidence type="ECO:0000313" key="2">
    <source>
        <dbReference type="EMBL" id="EST42449.1"/>
    </source>
</evidence>
<protein>
    <submittedName>
        <fullName evidence="2">Cysteine-rich membrane protein 1</fullName>
    </submittedName>
</protein>
<dbReference type="EMBL" id="KI546160">
    <property type="protein sequence ID" value="EST42449.1"/>
    <property type="molecule type" value="Genomic_DNA"/>
</dbReference>
<organism evidence="2">
    <name type="scientific">Spironucleus salmonicida</name>
    <dbReference type="NCBI Taxonomy" id="348837"/>
    <lineage>
        <taxon>Eukaryota</taxon>
        <taxon>Metamonada</taxon>
        <taxon>Diplomonadida</taxon>
        <taxon>Hexamitidae</taxon>
        <taxon>Hexamitinae</taxon>
        <taxon>Spironucleus</taxon>
    </lineage>
</organism>
<keyword evidence="1" id="KW-0812">Transmembrane</keyword>